<comment type="caution">
    <text evidence="5">The sequence shown here is derived from an EMBL/GenBank/DDBJ whole genome shotgun (WGS) entry which is preliminary data.</text>
</comment>
<evidence type="ECO:0000256" key="2">
    <source>
        <dbReference type="ARBA" id="ARBA00023002"/>
    </source>
</evidence>
<dbReference type="PANTHER" id="PTHR48105">
    <property type="entry name" value="THIOREDOXIN REDUCTASE 1-RELATED-RELATED"/>
    <property type="match status" value="1"/>
</dbReference>
<dbReference type="InterPro" id="IPR023753">
    <property type="entry name" value="FAD/NAD-binding_dom"/>
</dbReference>
<dbReference type="PRINTS" id="PR00368">
    <property type="entry name" value="FADPNR"/>
</dbReference>
<keyword evidence="6" id="KW-1185">Reference proteome</keyword>
<proteinExistence type="predicted"/>
<dbReference type="Pfam" id="PF07992">
    <property type="entry name" value="Pyr_redox_2"/>
    <property type="match status" value="1"/>
</dbReference>
<dbReference type="SUPFAM" id="SSF51905">
    <property type="entry name" value="FAD/NAD(P)-binding domain"/>
    <property type="match status" value="1"/>
</dbReference>
<evidence type="ECO:0000259" key="4">
    <source>
        <dbReference type="Pfam" id="PF07992"/>
    </source>
</evidence>
<reference evidence="6" key="1">
    <citation type="journal article" date="2019" name="Int. J. Syst. Evol. Microbiol.">
        <title>The Global Catalogue of Microorganisms (GCM) 10K type strain sequencing project: providing services to taxonomists for standard genome sequencing and annotation.</title>
        <authorList>
            <consortium name="The Broad Institute Genomics Platform"/>
            <consortium name="The Broad Institute Genome Sequencing Center for Infectious Disease"/>
            <person name="Wu L."/>
            <person name="Ma J."/>
        </authorList>
    </citation>
    <scope>NUCLEOTIDE SEQUENCE [LARGE SCALE GENOMIC DNA]</scope>
    <source>
        <strain evidence="6">CGMCC 4.7643</strain>
    </source>
</reference>
<gene>
    <name evidence="5" type="ORF">ACFSYJ_24110</name>
</gene>
<comment type="catalytic activity">
    <reaction evidence="3">
        <text>[thioredoxin]-dithiol + NADP(+) = [thioredoxin]-disulfide + NADPH + H(+)</text>
        <dbReference type="Rhea" id="RHEA:20345"/>
        <dbReference type="Rhea" id="RHEA-COMP:10698"/>
        <dbReference type="Rhea" id="RHEA-COMP:10700"/>
        <dbReference type="ChEBI" id="CHEBI:15378"/>
        <dbReference type="ChEBI" id="CHEBI:29950"/>
        <dbReference type="ChEBI" id="CHEBI:50058"/>
        <dbReference type="ChEBI" id="CHEBI:57783"/>
        <dbReference type="ChEBI" id="CHEBI:58349"/>
        <dbReference type="EC" id="1.8.1.9"/>
    </reaction>
</comment>
<organism evidence="5 6">
    <name type="scientific">Amycolatopsis samaneae</name>
    <dbReference type="NCBI Taxonomy" id="664691"/>
    <lineage>
        <taxon>Bacteria</taxon>
        <taxon>Bacillati</taxon>
        <taxon>Actinomycetota</taxon>
        <taxon>Actinomycetes</taxon>
        <taxon>Pseudonocardiales</taxon>
        <taxon>Pseudonocardiaceae</taxon>
        <taxon>Amycolatopsis</taxon>
    </lineage>
</organism>
<accession>A0ABW5GLJ1</accession>
<dbReference type="Gene3D" id="3.50.50.60">
    <property type="entry name" value="FAD/NAD(P)-binding domain"/>
    <property type="match status" value="2"/>
</dbReference>
<dbReference type="RefSeq" id="WP_345390453.1">
    <property type="nucleotide sequence ID" value="NZ_BAABHG010000004.1"/>
</dbReference>
<feature type="domain" description="FAD/NAD(P)-binding" evidence="4">
    <location>
        <begin position="8"/>
        <end position="284"/>
    </location>
</feature>
<dbReference type="InterPro" id="IPR036188">
    <property type="entry name" value="FAD/NAD-bd_sf"/>
</dbReference>
<evidence type="ECO:0000256" key="3">
    <source>
        <dbReference type="ARBA" id="ARBA00048132"/>
    </source>
</evidence>
<dbReference type="EMBL" id="JBHUKU010000014">
    <property type="protein sequence ID" value="MFD2461713.1"/>
    <property type="molecule type" value="Genomic_DNA"/>
</dbReference>
<evidence type="ECO:0000313" key="6">
    <source>
        <dbReference type="Proteomes" id="UP001597419"/>
    </source>
</evidence>
<keyword evidence="1" id="KW-0285">Flavoprotein</keyword>
<name>A0ABW5GLJ1_9PSEU</name>
<sequence length="319" mass="32918">MAKTRGRYDVVIVGGGGTGLSAALMLGRARRSVLVVDGGQPRNAPAGHLHAFLSRDGMPPGELLEIGRREVAGYGGEVVAGQVESVTGTSGDFTVELGDGTTAHARRLLVASGLVDELPPVRGLAARWGRDVLHCPYCHGWEVRDQAIGVLATDTPMALHQAELFRQWSADVTLLLHTAPKPADAALERLTALGIPVVPDEVTSVTVTGDRLSGVRLASGMAIPLDALTVAPRFTARADFLAPLGPAPVPHPTGMGTYLAAGADGRTEVPGVWAAGNITNPSAQVLASAAAGATAAGAINADLITEDAEHALKEWRNAL</sequence>
<evidence type="ECO:0000313" key="5">
    <source>
        <dbReference type="EMBL" id="MFD2461713.1"/>
    </source>
</evidence>
<dbReference type="PRINTS" id="PR00469">
    <property type="entry name" value="PNDRDTASEII"/>
</dbReference>
<dbReference type="Proteomes" id="UP001597419">
    <property type="component" value="Unassembled WGS sequence"/>
</dbReference>
<keyword evidence="2" id="KW-0560">Oxidoreductase</keyword>
<dbReference type="InterPro" id="IPR050097">
    <property type="entry name" value="Ferredoxin-NADP_redctase_2"/>
</dbReference>
<protein>
    <submittedName>
        <fullName evidence="5">NAD(P)/FAD-dependent oxidoreductase</fullName>
    </submittedName>
</protein>
<evidence type="ECO:0000256" key="1">
    <source>
        <dbReference type="ARBA" id="ARBA00022630"/>
    </source>
</evidence>